<evidence type="ECO:0000256" key="1">
    <source>
        <dbReference type="ARBA" id="ARBA00022795"/>
    </source>
</evidence>
<dbReference type="RefSeq" id="WP_212937679.1">
    <property type="nucleotide sequence ID" value="NZ_BORR01000001.1"/>
</dbReference>
<dbReference type="Pfam" id="PF05130">
    <property type="entry name" value="FlgN"/>
    <property type="match status" value="1"/>
</dbReference>
<protein>
    <recommendedName>
        <fullName evidence="5">Flagellar protein FlgN</fullName>
    </recommendedName>
</protein>
<accession>A0A919XRM7</accession>
<sequence length="166" mass="18546">MAIWQLIDSLNELNEAHQNMLTLGEAKRTAIVANDIDTLIGIMNQESRLVKKISALDEQRLAACQVFLQEKGIKSLLNLNLTELTRLVFDPEEKAALKQAQSGLSWTLGELKRINDLNQQLIEQSLAFVDYSLNLLGNNGEQEATYQNPASKNATQQKTGFFDARA</sequence>
<dbReference type="InterPro" id="IPR036679">
    <property type="entry name" value="FlgN-like_sf"/>
</dbReference>
<name>A0A919XRM7_9BACL</name>
<feature type="compositionally biased region" description="Polar residues" evidence="2">
    <location>
        <begin position="144"/>
        <end position="159"/>
    </location>
</feature>
<evidence type="ECO:0000313" key="4">
    <source>
        <dbReference type="Proteomes" id="UP000681162"/>
    </source>
</evidence>
<evidence type="ECO:0008006" key="5">
    <source>
        <dbReference type="Google" id="ProtNLM"/>
    </source>
</evidence>
<proteinExistence type="predicted"/>
<dbReference type="AlphaFoldDB" id="A0A919XRM7"/>
<evidence type="ECO:0000313" key="3">
    <source>
        <dbReference type="EMBL" id="GIO35210.1"/>
    </source>
</evidence>
<dbReference type="Gene3D" id="1.20.58.300">
    <property type="entry name" value="FlgN-like"/>
    <property type="match status" value="1"/>
</dbReference>
<comment type="caution">
    <text evidence="3">The sequence shown here is derived from an EMBL/GenBank/DDBJ whole genome shotgun (WGS) entry which is preliminary data.</text>
</comment>
<dbReference type="EMBL" id="BORR01000001">
    <property type="protein sequence ID" value="GIO35210.1"/>
    <property type="molecule type" value="Genomic_DNA"/>
</dbReference>
<organism evidence="3 4">
    <name type="scientific">Paenibacillus antibioticophila</name>
    <dbReference type="NCBI Taxonomy" id="1274374"/>
    <lineage>
        <taxon>Bacteria</taxon>
        <taxon>Bacillati</taxon>
        <taxon>Bacillota</taxon>
        <taxon>Bacilli</taxon>
        <taxon>Bacillales</taxon>
        <taxon>Paenibacillaceae</taxon>
        <taxon>Paenibacillus</taxon>
    </lineage>
</organism>
<dbReference type="Proteomes" id="UP000681162">
    <property type="component" value="Unassembled WGS sequence"/>
</dbReference>
<dbReference type="SUPFAM" id="SSF140566">
    <property type="entry name" value="FlgN-like"/>
    <property type="match status" value="1"/>
</dbReference>
<keyword evidence="1" id="KW-1005">Bacterial flagellum biogenesis</keyword>
<keyword evidence="4" id="KW-1185">Reference proteome</keyword>
<gene>
    <name evidence="3" type="ORF">J41TS12_00710</name>
</gene>
<dbReference type="InterPro" id="IPR007809">
    <property type="entry name" value="FlgN-like"/>
</dbReference>
<feature type="region of interest" description="Disordered" evidence="2">
    <location>
        <begin position="144"/>
        <end position="166"/>
    </location>
</feature>
<evidence type="ECO:0000256" key="2">
    <source>
        <dbReference type="SAM" id="MobiDB-lite"/>
    </source>
</evidence>
<dbReference type="GO" id="GO:0044780">
    <property type="term" value="P:bacterial-type flagellum assembly"/>
    <property type="evidence" value="ECO:0007669"/>
    <property type="project" value="InterPro"/>
</dbReference>
<reference evidence="3 4" key="1">
    <citation type="submission" date="2021-03" db="EMBL/GenBank/DDBJ databases">
        <title>Antimicrobial resistance genes in bacteria isolated from Japanese honey, and their potential for conferring macrolide and lincosamide resistance in the American foulbrood pathogen Paenibacillus larvae.</title>
        <authorList>
            <person name="Okamoto M."/>
            <person name="Kumagai M."/>
            <person name="Kanamori H."/>
            <person name="Takamatsu D."/>
        </authorList>
    </citation>
    <scope>NUCLEOTIDE SEQUENCE [LARGE SCALE GENOMIC DNA]</scope>
    <source>
        <strain evidence="3 4">J41TS12</strain>
    </source>
</reference>